<evidence type="ECO:0000256" key="3">
    <source>
        <dbReference type="ARBA" id="ARBA00023004"/>
    </source>
</evidence>
<accession>A0A813JIG6</accession>
<dbReference type="PROSITE" id="PS00191">
    <property type="entry name" value="CYTOCHROME_B5_1"/>
    <property type="match status" value="1"/>
</dbReference>
<organism evidence="6 7">
    <name type="scientific">Polarella glacialis</name>
    <name type="common">Dinoflagellate</name>
    <dbReference type="NCBI Taxonomy" id="89957"/>
    <lineage>
        <taxon>Eukaryota</taxon>
        <taxon>Sar</taxon>
        <taxon>Alveolata</taxon>
        <taxon>Dinophyceae</taxon>
        <taxon>Suessiales</taxon>
        <taxon>Suessiaceae</taxon>
        <taxon>Polarella</taxon>
    </lineage>
</organism>
<keyword evidence="4" id="KW-1133">Transmembrane helix</keyword>
<dbReference type="Proteomes" id="UP000626109">
    <property type="component" value="Unassembled WGS sequence"/>
</dbReference>
<dbReference type="InterPro" id="IPR001199">
    <property type="entry name" value="Cyt_B5-like_heme/steroid-bd"/>
</dbReference>
<dbReference type="InterPro" id="IPR018506">
    <property type="entry name" value="Cyt_B5_heme-BS"/>
</dbReference>
<comment type="caution">
    <text evidence="6">The sequence shown here is derived from an EMBL/GenBank/DDBJ whole genome shotgun (WGS) entry which is preliminary data.</text>
</comment>
<dbReference type="EMBL" id="CAJNNW010025729">
    <property type="protein sequence ID" value="CAE8678994.1"/>
    <property type="molecule type" value="Genomic_DNA"/>
</dbReference>
<reference evidence="6" key="1">
    <citation type="submission" date="2021-02" db="EMBL/GenBank/DDBJ databases">
        <authorList>
            <person name="Dougan E. K."/>
            <person name="Rhodes N."/>
            <person name="Thang M."/>
            <person name="Chan C."/>
        </authorList>
    </citation>
    <scope>NUCLEOTIDE SEQUENCE</scope>
</reference>
<dbReference type="Pfam" id="PF00173">
    <property type="entry name" value="Cyt-b5"/>
    <property type="match status" value="1"/>
</dbReference>
<dbReference type="InterPro" id="IPR012171">
    <property type="entry name" value="Fatty_acid_desaturase"/>
</dbReference>
<keyword evidence="2 4" id="KW-0479">Metal-binding</keyword>
<evidence type="ECO:0000313" key="7">
    <source>
        <dbReference type="Proteomes" id="UP000626109"/>
    </source>
</evidence>
<dbReference type="GO" id="GO:0016717">
    <property type="term" value="F:oxidoreductase activity, acting on paired donors, with oxidation of a pair of donors resulting in the reduction of molecular oxygen to two molecules of water"/>
    <property type="evidence" value="ECO:0007669"/>
    <property type="project" value="TreeGrafter"/>
</dbReference>
<evidence type="ECO:0000256" key="4">
    <source>
        <dbReference type="RuleBase" id="RU362121"/>
    </source>
</evidence>
<evidence type="ECO:0000313" key="6">
    <source>
        <dbReference type="EMBL" id="CAE8678994.1"/>
    </source>
</evidence>
<evidence type="ECO:0000259" key="5">
    <source>
        <dbReference type="PROSITE" id="PS50255"/>
    </source>
</evidence>
<protein>
    <recommendedName>
        <fullName evidence="5">Cytochrome b5 heme-binding domain-containing protein</fullName>
    </recommendedName>
</protein>
<name>A0A813JIG6_POLGL</name>
<dbReference type="AlphaFoldDB" id="A0A813JIG6"/>
<dbReference type="Gene3D" id="3.10.120.10">
    <property type="entry name" value="Cytochrome b5-like heme/steroid binding domain"/>
    <property type="match status" value="1"/>
</dbReference>
<keyword evidence="3 4" id="KW-0408">Iron</keyword>
<feature type="transmembrane region" description="Helical" evidence="4">
    <location>
        <begin position="96"/>
        <end position="114"/>
    </location>
</feature>
<dbReference type="InterPro" id="IPR036400">
    <property type="entry name" value="Cyt_B5-like_heme/steroid_sf"/>
</dbReference>
<evidence type="ECO:0000256" key="1">
    <source>
        <dbReference type="ARBA" id="ARBA00022617"/>
    </source>
</evidence>
<feature type="domain" description="Cytochrome b5 heme-binding" evidence="5">
    <location>
        <begin position="1"/>
        <end position="54"/>
    </location>
</feature>
<dbReference type="PROSITE" id="PS50255">
    <property type="entry name" value="CYTOCHROME_B5_2"/>
    <property type="match status" value="1"/>
</dbReference>
<feature type="non-terminal residue" evidence="6">
    <location>
        <position position="1"/>
    </location>
</feature>
<dbReference type="GO" id="GO:0020037">
    <property type="term" value="F:heme binding"/>
    <property type="evidence" value="ECO:0007669"/>
    <property type="project" value="UniProtKB-UniRule"/>
</dbReference>
<sequence length="380" mass="43009">AEKMDRDMWYIHGNCYDLAQFVPKHPGGHLAILSGRGRDCTNLFESYHPWNDRHRKVLKAYGAAPPAPDPFYEELKEKVRAAFPGGGPSTRMRPQVFAALSCCWLVMVILFFVVRSPLSCAVAGLIMGTVGTRLTHEGAHQQISCNEWVNRIAMFLGYFIVGPSLGWHYRHVVSHHADTNQEGGVDVEYIWIADALPSWLKMLATPFLPIGVVFELGPKSLVDLLVRQTFGIHHVDIRVGGLLLECTLWVLGHYFLGPSWLCYLCMYWTCGLIFLPCSQVAHAILYPDVRQHESWAKMQIAESCDFATDSDFWYHVAFGLTTQVEHHLFPGIGHHCYEKIRLITREHCKKHGVVHMDISAKKAFGALWTRWITGQPISVA</sequence>
<keyword evidence="1 4" id="KW-0349">Heme</keyword>
<dbReference type="PANTHER" id="PTHR19353:SF13">
    <property type="entry name" value="FATTY ACID DESATURASE 6"/>
    <property type="match status" value="1"/>
</dbReference>
<proteinExistence type="inferred from homology"/>
<dbReference type="GO" id="GO:0016020">
    <property type="term" value="C:membrane"/>
    <property type="evidence" value="ECO:0007669"/>
    <property type="project" value="TreeGrafter"/>
</dbReference>
<dbReference type="PANTHER" id="PTHR19353">
    <property type="entry name" value="FATTY ACID DESATURASE 2"/>
    <property type="match status" value="1"/>
</dbReference>
<keyword evidence="4" id="KW-0472">Membrane</keyword>
<dbReference type="InterPro" id="IPR005804">
    <property type="entry name" value="FA_desaturase_dom"/>
</dbReference>
<dbReference type="GO" id="GO:0006629">
    <property type="term" value="P:lipid metabolic process"/>
    <property type="evidence" value="ECO:0007669"/>
    <property type="project" value="InterPro"/>
</dbReference>
<keyword evidence="4" id="KW-0812">Transmembrane</keyword>
<gene>
    <name evidence="6" type="ORF">PGLA2088_LOCUS21118</name>
</gene>
<dbReference type="SUPFAM" id="SSF55856">
    <property type="entry name" value="Cytochrome b5-like heme/steroid binding domain"/>
    <property type="match status" value="1"/>
</dbReference>
<evidence type="ECO:0000256" key="2">
    <source>
        <dbReference type="ARBA" id="ARBA00022723"/>
    </source>
</evidence>
<dbReference type="Pfam" id="PF00487">
    <property type="entry name" value="FA_desaturase"/>
    <property type="match status" value="1"/>
</dbReference>
<comment type="similarity">
    <text evidence="4">Belongs to the cytochrome b5 family.</text>
</comment>
<dbReference type="GO" id="GO:0046872">
    <property type="term" value="F:metal ion binding"/>
    <property type="evidence" value="ECO:0007669"/>
    <property type="project" value="UniProtKB-UniRule"/>
</dbReference>